<dbReference type="InterPro" id="IPR014756">
    <property type="entry name" value="Ig_E-set"/>
</dbReference>
<gene>
    <name evidence="2" type="ORF">MEUPH1_LOCUS5972</name>
</gene>
<name>A0AAV0W0C5_9HEMI</name>
<accession>A0AAV0W0C5</accession>
<sequence>MENLVDDSYVARGLGLITATVGRQSEFYLYSKYDNSFENIVIRLNGRNGEIGQITILSKNPTNIVEPKSIPMDYIYDKDRIKVTYTPFAEGVYTLTLVRNTLSICRSPYYISVEKSPTNSRSQIRLGTKKYKPVTKFAKSKHSTLETCDNSINVIEPSKPSICENILPESEKNSIRTDVMSIVTKFESNSIHFQKRVHKSTSSISEKGSETDMINEIPKYSNIPPIIETENVHDNYVSDLNSPSIHSKTKSTDKNFWNDIDITYKNSKSSDINTIDFESERIKKPIAKINKHFEITKDIPEVKNISSTRLQPTNSVLVESLKIENLHDVEKHNQTIKTIELMDENKLIEKRLDPTTRIYESEIKCIDNEPCIQNEVSCFDDEDRKTVVVMDSNDIESNPNDTVIQQITDSAQYNINTPFASVITKITNSICEKCSIQVLKIISEFPRDINITHKNNSNEMRSSFETLLAQPISININIDNMFEQPISAKNEHDSEHLLTINPTKIKHIGTIDKDIKCSYLNEIEPIDNNSDEVCSNINNMSKELMIKQNKHNSKIDEIIKDEISDHCIVPFAEHNTADNLNTVRKNNELSTNEIMKIKYSTTNEDNVLHSNQLNNNTIHKSDNKMEIQRRHLQKSSEHSIDLNKTNQFHENINKELNHISKESDKPLATSDLVTINYDKNPNCEFNFNNAIIPDVNTNIQSSVINNIVLASKEVTLATTEYKSEDNEEQTNNISYKNVALTSIQNENQKLMIEKSIEPVLNSFKNKMVEKITQLYLNRDLSNTDNTSTFETHDKHPTNNLHELQINNNANNTELNTKCNETLTSQLKNVIDKNEISEIILDQQKTDNNHLLKYVENIIKTKINPSGLYAHTLGEIKLHTLVNTAMNHPNDQQIDKELKNTIIDNDTQDDKLKKINNDEIVQDIEAMLVETPSVTIIKNTDELKLPKNEETVTTQCKIPLTNDFDTIEIENINTNSKQEMQTINVNENDTIVETNAVEIKTVANFQKSHNTEMITPIIELRPTLETRIMNTSELVTVEENSSKEIQTTIEIIDSINIPEETNAVENIDDKNEYESVKLQFKENVIKIPHLVEEETLNEVVANRSTNISTNSTESASMQAEIELPRLTKVYSANGVTIERDIIYKLPPTAENIVIDKPNSESIPTLNTQVSKNAEKVTIGINTSDPQISNTAITVLIPSKIPLIENNSFIPKLRILSTLNKLDAIEILTIPK</sequence>
<dbReference type="InterPro" id="IPR017868">
    <property type="entry name" value="Filamin/ABP280_repeat-like"/>
</dbReference>
<dbReference type="AlphaFoldDB" id="A0AAV0W0C5"/>
<proteinExistence type="predicted"/>
<evidence type="ECO:0000313" key="3">
    <source>
        <dbReference type="Proteomes" id="UP001160148"/>
    </source>
</evidence>
<dbReference type="EMBL" id="CARXXK010000001">
    <property type="protein sequence ID" value="CAI6349410.1"/>
    <property type="molecule type" value="Genomic_DNA"/>
</dbReference>
<keyword evidence="3" id="KW-1185">Reference proteome</keyword>
<reference evidence="2 3" key="1">
    <citation type="submission" date="2023-01" db="EMBL/GenBank/DDBJ databases">
        <authorList>
            <person name="Whitehead M."/>
        </authorList>
    </citation>
    <scope>NUCLEOTIDE SEQUENCE [LARGE SCALE GENOMIC DNA]</scope>
</reference>
<evidence type="ECO:0000256" key="1">
    <source>
        <dbReference type="PROSITE-ProRule" id="PRU00087"/>
    </source>
</evidence>
<protein>
    <submittedName>
        <fullName evidence="2">Uncharacterized protein</fullName>
    </submittedName>
</protein>
<dbReference type="InterPro" id="IPR013783">
    <property type="entry name" value="Ig-like_fold"/>
</dbReference>
<dbReference type="Gene3D" id="2.60.40.10">
    <property type="entry name" value="Immunoglobulins"/>
    <property type="match status" value="1"/>
</dbReference>
<dbReference type="SUPFAM" id="SSF81296">
    <property type="entry name" value="E set domains"/>
    <property type="match status" value="1"/>
</dbReference>
<comment type="caution">
    <text evidence="2">The sequence shown here is derived from an EMBL/GenBank/DDBJ whole genome shotgun (WGS) entry which is preliminary data.</text>
</comment>
<evidence type="ECO:0000313" key="2">
    <source>
        <dbReference type="EMBL" id="CAI6349410.1"/>
    </source>
</evidence>
<dbReference type="PROSITE" id="PS50194">
    <property type="entry name" value="FILAMIN_REPEAT"/>
    <property type="match status" value="1"/>
</dbReference>
<feature type="repeat" description="Filamin" evidence="1">
    <location>
        <begin position="11"/>
        <end position="113"/>
    </location>
</feature>
<organism evidence="2 3">
    <name type="scientific">Macrosiphum euphorbiae</name>
    <name type="common">potato aphid</name>
    <dbReference type="NCBI Taxonomy" id="13131"/>
    <lineage>
        <taxon>Eukaryota</taxon>
        <taxon>Metazoa</taxon>
        <taxon>Ecdysozoa</taxon>
        <taxon>Arthropoda</taxon>
        <taxon>Hexapoda</taxon>
        <taxon>Insecta</taxon>
        <taxon>Pterygota</taxon>
        <taxon>Neoptera</taxon>
        <taxon>Paraneoptera</taxon>
        <taxon>Hemiptera</taxon>
        <taxon>Sternorrhyncha</taxon>
        <taxon>Aphidomorpha</taxon>
        <taxon>Aphidoidea</taxon>
        <taxon>Aphididae</taxon>
        <taxon>Macrosiphini</taxon>
        <taxon>Macrosiphum</taxon>
    </lineage>
</organism>
<dbReference type="Proteomes" id="UP001160148">
    <property type="component" value="Unassembled WGS sequence"/>
</dbReference>